<evidence type="ECO:0000256" key="6">
    <source>
        <dbReference type="PIRSR" id="PIRSR036894-2"/>
    </source>
</evidence>
<protein>
    <recommendedName>
        <fullName evidence="3">Phosphohexomutase</fullName>
    </recommendedName>
    <alternativeName>
        <fullName evidence="4">Phosphomannose isomerase</fullName>
    </alternativeName>
</protein>
<dbReference type="eggNOG" id="COG1482">
    <property type="taxonomic scope" value="Bacteria"/>
</dbReference>
<evidence type="ECO:0000313" key="9">
    <source>
        <dbReference type="EMBL" id="EDP95703.1"/>
    </source>
</evidence>
<gene>
    <name evidence="9" type="ORF">KAOT1_22666</name>
</gene>
<feature type="active site" evidence="6">
    <location>
        <position position="198"/>
    </location>
</feature>
<dbReference type="InterPro" id="IPR049071">
    <property type="entry name" value="MPI_cupin_dom"/>
</dbReference>
<dbReference type="GO" id="GO:0008270">
    <property type="term" value="F:zinc ion binding"/>
    <property type="evidence" value="ECO:0007669"/>
    <property type="project" value="InterPro"/>
</dbReference>
<dbReference type="InterPro" id="IPR011051">
    <property type="entry name" value="RmlC_Cupin_sf"/>
</dbReference>
<evidence type="ECO:0000256" key="5">
    <source>
        <dbReference type="PIRSR" id="PIRSR036894-1"/>
    </source>
</evidence>
<evidence type="ECO:0000313" key="10">
    <source>
        <dbReference type="Proteomes" id="UP000002945"/>
    </source>
</evidence>
<dbReference type="GO" id="GO:0004476">
    <property type="term" value="F:mannose-6-phosphate isomerase activity"/>
    <property type="evidence" value="ECO:0007669"/>
    <property type="project" value="InterPro"/>
</dbReference>
<feature type="binding site" evidence="5">
    <location>
        <position position="120"/>
    </location>
    <ligand>
        <name>Zn(2+)</name>
        <dbReference type="ChEBI" id="CHEBI:29105"/>
    </ligand>
</feature>
<dbReference type="RefSeq" id="WP_007097057.1">
    <property type="nucleotide sequence ID" value="NZ_CP142125.1"/>
</dbReference>
<accession>A9E219</accession>
<dbReference type="OrthoDB" id="9808275at2"/>
<dbReference type="InterPro" id="IPR051804">
    <property type="entry name" value="Carb_Metab_Reg_Kinase/Isom"/>
</dbReference>
<dbReference type="EMBL" id="ABIB01000007">
    <property type="protein sequence ID" value="EDP95703.1"/>
    <property type="molecule type" value="Genomic_DNA"/>
</dbReference>
<keyword evidence="10" id="KW-1185">Reference proteome</keyword>
<evidence type="ECO:0000259" key="7">
    <source>
        <dbReference type="Pfam" id="PF20511"/>
    </source>
</evidence>
<feature type="domain" description="Phosphomannose isomerase type I catalytic" evidence="7">
    <location>
        <begin position="7"/>
        <end position="115"/>
    </location>
</feature>
<dbReference type="Pfam" id="PF21621">
    <property type="entry name" value="MPI_cupin_dom"/>
    <property type="match status" value="1"/>
</dbReference>
<comment type="cofactor">
    <cofactor evidence="5">
        <name>Zn(2+)</name>
        <dbReference type="ChEBI" id="CHEBI:29105"/>
    </cofactor>
    <text evidence="5">Binds 1 zinc ion per subunit.</text>
</comment>
<comment type="caution">
    <text evidence="9">The sequence shown here is derived from an EMBL/GenBank/DDBJ whole genome shotgun (WGS) entry which is preliminary data.</text>
</comment>
<evidence type="ECO:0000256" key="1">
    <source>
        <dbReference type="ARBA" id="ARBA00022723"/>
    </source>
</evidence>
<dbReference type="InterPro" id="IPR014710">
    <property type="entry name" value="RmlC-like_jellyroll"/>
</dbReference>
<feature type="binding site" evidence="5">
    <location>
        <position position="103"/>
    </location>
    <ligand>
        <name>Zn(2+)</name>
        <dbReference type="ChEBI" id="CHEBI:29105"/>
    </ligand>
</feature>
<organism evidence="9 10">
    <name type="scientific">Kordia algicida OT-1</name>
    <dbReference type="NCBI Taxonomy" id="391587"/>
    <lineage>
        <taxon>Bacteria</taxon>
        <taxon>Pseudomonadati</taxon>
        <taxon>Bacteroidota</taxon>
        <taxon>Flavobacteriia</taxon>
        <taxon>Flavobacteriales</taxon>
        <taxon>Flavobacteriaceae</taxon>
        <taxon>Kordia</taxon>
    </lineage>
</organism>
<dbReference type="InterPro" id="IPR046457">
    <property type="entry name" value="PMI_typeI_cat"/>
</dbReference>
<feature type="binding site" evidence="5">
    <location>
        <position position="178"/>
    </location>
    <ligand>
        <name>Zn(2+)</name>
        <dbReference type="ChEBI" id="CHEBI:29105"/>
    </ligand>
</feature>
<keyword evidence="9" id="KW-0413">Isomerase</keyword>
<name>A9E219_9FLAO</name>
<keyword evidence="1 5" id="KW-0479">Metal-binding</keyword>
<dbReference type="PIRSF" id="PIRSF036894">
    <property type="entry name" value="PMI_Firm_short"/>
    <property type="match status" value="1"/>
</dbReference>
<dbReference type="Proteomes" id="UP000002945">
    <property type="component" value="Unassembled WGS sequence"/>
</dbReference>
<dbReference type="Gene3D" id="2.60.120.10">
    <property type="entry name" value="Jelly Rolls"/>
    <property type="match status" value="2"/>
</dbReference>
<dbReference type="PANTHER" id="PTHR42742:SF3">
    <property type="entry name" value="FRUCTOKINASE"/>
    <property type="match status" value="1"/>
</dbReference>
<dbReference type="PANTHER" id="PTHR42742">
    <property type="entry name" value="TRANSCRIPTIONAL REPRESSOR MPRA"/>
    <property type="match status" value="1"/>
</dbReference>
<dbReference type="STRING" id="391587.KAOT1_22666"/>
<feature type="domain" description="Mannose-6-phosphate isomerase cupin" evidence="8">
    <location>
        <begin position="242"/>
        <end position="312"/>
    </location>
</feature>
<dbReference type="AlphaFoldDB" id="A9E219"/>
<proteinExistence type="predicted"/>
<dbReference type="HOGENOM" id="CLU_020529_0_1_10"/>
<dbReference type="GO" id="GO:0005975">
    <property type="term" value="P:carbohydrate metabolic process"/>
    <property type="evidence" value="ECO:0007669"/>
    <property type="project" value="InterPro"/>
</dbReference>
<evidence type="ECO:0000256" key="3">
    <source>
        <dbReference type="ARBA" id="ARBA00029741"/>
    </source>
</evidence>
<evidence type="ECO:0000259" key="8">
    <source>
        <dbReference type="Pfam" id="PF21621"/>
    </source>
</evidence>
<dbReference type="SUPFAM" id="SSF51182">
    <property type="entry name" value="RmlC-like cupins"/>
    <property type="match status" value="1"/>
</dbReference>
<dbReference type="CDD" id="cd07010">
    <property type="entry name" value="cupin_PMI_type_I_N_bac"/>
    <property type="match status" value="1"/>
</dbReference>
<reference evidence="9 10" key="1">
    <citation type="journal article" date="2011" name="J. Bacteriol.">
        <title>Genome sequence of the algicidal bacterium Kordia algicida OT-1.</title>
        <authorList>
            <person name="Lee H.S."/>
            <person name="Kang S.G."/>
            <person name="Kwon K.K."/>
            <person name="Lee J.H."/>
            <person name="Kim S.J."/>
        </authorList>
    </citation>
    <scope>NUCLEOTIDE SEQUENCE [LARGE SCALE GENOMIC DNA]</scope>
    <source>
        <strain evidence="9 10">OT-1</strain>
    </source>
</reference>
<dbReference type="Pfam" id="PF20511">
    <property type="entry name" value="PMI_typeI_cat"/>
    <property type="match status" value="1"/>
</dbReference>
<dbReference type="InterPro" id="IPR014628">
    <property type="entry name" value="Man6P_isomerase_Firm_short"/>
</dbReference>
<sequence length="324" mass="36963">MKLYPLKFKSIYKERIWGGNKLQSQLNKNVTGHSIGESWEISDVKGEPSVVAEGELQGKTLQELSKTFQEQLLGKKVHDAFGTKFPLLIKYIDAKSDLSIQVHPNDKLAKERHNSFGKTEMWYVMQADKGAKLMVGFNKEVTKEEYQEHLNNNTLTEILNFEEVKKGDVYFLPTGRIHAIGGGIVLAEIQQTSDITYRIYDWNRVDAKGNARELHTDLALDAIDYTVHENYKTEYQETQNEVTTIVNCPYFTTNLIPFTGTLSLNHADKDSFVIYMCVKGNVRFKTQNHTETLNFGETLLLPASIKNVTIHTEETSELLEVYIS</sequence>
<keyword evidence="2 5" id="KW-0862">Zinc</keyword>
<evidence type="ECO:0000256" key="2">
    <source>
        <dbReference type="ARBA" id="ARBA00022833"/>
    </source>
</evidence>
<evidence type="ECO:0000256" key="4">
    <source>
        <dbReference type="ARBA" id="ARBA00030762"/>
    </source>
</evidence>